<dbReference type="PANTHER" id="PTHR48207:SF3">
    <property type="entry name" value="SUCCINATE--HYDROXYMETHYLGLUTARATE COA-TRANSFERASE"/>
    <property type="match status" value="1"/>
</dbReference>
<dbReference type="Gene3D" id="3.40.50.10540">
    <property type="entry name" value="Crotonobetainyl-coa:carnitine coa-transferase, domain 1"/>
    <property type="match status" value="1"/>
</dbReference>
<dbReference type="AlphaFoldDB" id="A0A318RLQ5"/>
<proteinExistence type="predicted"/>
<dbReference type="OrthoDB" id="9797653at2"/>
<dbReference type="GO" id="GO:0008410">
    <property type="term" value="F:CoA-transferase activity"/>
    <property type="evidence" value="ECO:0007669"/>
    <property type="project" value="TreeGrafter"/>
</dbReference>
<dbReference type="InterPro" id="IPR050483">
    <property type="entry name" value="CoA-transferase_III_domain"/>
</dbReference>
<dbReference type="SUPFAM" id="SSF89796">
    <property type="entry name" value="CoA-transferase family III (CaiB/BaiF)"/>
    <property type="match status" value="1"/>
</dbReference>
<dbReference type="InterPro" id="IPR003673">
    <property type="entry name" value="CoA-Trfase_fam_III"/>
</dbReference>
<protein>
    <submittedName>
        <fullName evidence="2">2-methylfumaryl-CoA isomerase</fullName>
    </submittedName>
</protein>
<keyword evidence="3" id="KW-1185">Reference proteome</keyword>
<reference evidence="2 3" key="1">
    <citation type="submission" date="2018-06" db="EMBL/GenBank/DDBJ databases">
        <title>Genomic Encyclopedia of Type Strains, Phase IV (KMG-IV): sequencing the most valuable type-strain genomes for metagenomic binning, comparative biology and taxonomic classification.</title>
        <authorList>
            <person name="Goeker M."/>
        </authorList>
    </citation>
    <scope>NUCLEOTIDE SEQUENCE [LARGE SCALE GENOMIC DNA]</scope>
    <source>
        <strain evidence="2 3">DSM 45521</strain>
    </source>
</reference>
<evidence type="ECO:0000313" key="3">
    <source>
        <dbReference type="Proteomes" id="UP000247591"/>
    </source>
</evidence>
<name>A0A318RLQ5_WILLI</name>
<dbReference type="InterPro" id="IPR044855">
    <property type="entry name" value="CoA-Trfase_III_dom3_sf"/>
</dbReference>
<dbReference type="InterPro" id="IPR023606">
    <property type="entry name" value="CoA-Trfase_III_dom_1_sf"/>
</dbReference>
<sequence length="403" mass="43121">MNSGESAGPLAGLRIVEVSSFVASPLCGLTLSQLGAQVIRIDPIGGASDYRRWPVTAGGESIYWTGLNRGKHSLSCDFRNPESQKLIQQLATAPGPGGGIFVTNAGGRDWMGHETLSALREDVITLEILGKRDGTAGVDYTVNAALGFPQVTGRGGGEVVNHVLPAWDIACGLHASTALLAAVRRRDQTGAGSQITLPLEDVALATAGALGYLTEVMVNGRQRQATGNAIYGTYGTDFVTADHARFMIVALTNRHFWDLVTLTETGAAVDALETALDTDFRVEGERYEYRDALTALFARWFRRHSAAEVSDALRKSSVLFEQYRSFTDVVESDALETNPLFSPLEQPRIGQYLAAGHPARFDSRHLSAAPAPVVGQHSAQVVAEILGLDDDEIAGLFERGVIG</sequence>
<dbReference type="PANTHER" id="PTHR48207">
    <property type="entry name" value="SUCCINATE--HYDROXYMETHYLGLUTARATE COA-TRANSFERASE"/>
    <property type="match status" value="1"/>
</dbReference>
<dbReference type="GO" id="GO:0016853">
    <property type="term" value="F:isomerase activity"/>
    <property type="evidence" value="ECO:0007669"/>
    <property type="project" value="UniProtKB-KW"/>
</dbReference>
<comment type="caution">
    <text evidence="2">The sequence shown here is derived from an EMBL/GenBank/DDBJ whole genome shotgun (WGS) entry which is preliminary data.</text>
</comment>
<keyword evidence="2" id="KW-0413">Isomerase</keyword>
<dbReference type="Proteomes" id="UP000247591">
    <property type="component" value="Unassembled WGS sequence"/>
</dbReference>
<gene>
    <name evidence="2" type="ORF">DFR67_108226</name>
</gene>
<evidence type="ECO:0000313" key="2">
    <source>
        <dbReference type="EMBL" id="PYE16475.1"/>
    </source>
</evidence>
<organism evidence="2 3">
    <name type="scientific">Williamsia limnetica</name>
    <dbReference type="NCBI Taxonomy" id="882452"/>
    <lineage>
        <taxon>Bacteria</taxon>
        <taxon>Bacillati</taxon>
        <taxon>Actinomycetota</taxon>
        <taxon>Actinomycetes</taxon>
        <taxon>Mycobacteriales</taxon>
        <taxon>Nocardiaceae</taxon>
        <taxon>Williamsia</taxon>
    </lineage>
</organism>
<dbReference type="Gene3D" id="3.30.1540.10">
    <property type="entry name" value="formyl-coa transferase, domain 3"/>
    <property type="match status" value="1"/>
</dbReference>
<accession>A0A318RLQ5</accession>
<dbReference type="Pfam" id="PF02515">
    <property type="entry name" value="CoA_transf_3"/>
    <property type="match status" value="1"/>
</dbReference>
<dbReference type="RefSeq" id="WP_110470323.1">
    <property type="nucleotide sequence ID" value="NZ_QJSP01000008.1"/>
</dbReference>
<evidence type="ECO:0000256" key="1">
    <source>
        <dbReference type="ARBA" id="ARBA00022679"/>
    </source>
</evidence>
<dbReference type="EMBL" id="QJSP01000008">
    <property type="protein sequence ID" value="PYE16475.1"/>
    <property type="molecule type" value="Genomic_DNA"/>
</dbReference>
<keyword evidence="1" id="KW-0808">Transferase</keyword>